<dbReference type="PANTHER" id="PTHR43674:SF2">
    <property type="entry name" value="BETA-UREIDOPROPIONASE"/>
    <property type="match status" value="1"/>
</dbReference>
<dbReference type="SUPFAM" id="SSF56317">
    <property type="entry name" value="Carbon-nitrogen hydrolase"/>
    <property type="match status" value="1"/>
</dbReference>
<feature type="domain" description="CN hydrolase" evidence="2">
    <location>
        <begin position="1"/>
        <end position="243"/>
    </location>
</feature>
<reference evidence="3 4" key="2">
    <citation type="submission" date="2020-03" db="EMBL/GenBank/DDBJ databases">
        <title>Campylobacter portucalensis sp. nov., a new species of Campylobacter isolated from the reproductive tract of bulls.</title>
        <authorList>
            <person name="Silva M.F."/>
            <person name="Pereira G."/>
            <person name="Carneiro C."/>
            <person name="Hemphill A."/>
            <person name="Mateus L."/>
            <person name="Lopes-Da-Costa L."/>
            <person name="Silva E."/>
        </authorList>
    </citation>
    <scope>NUCLEOTIDE SEQUENCE [LARGE SCALE GENOMIC DNA]</scope>
    <source>
        <strain evidence="3 4">FMV-PI01</strain>
    </source>
</reference>
<dbReference type="Pfam" id="PF00795">
    <property type="entry name" value="CN_hydrolase"/>
    <property type="match status" value="1"/>
</dbReference>
<sequence>MSRVCIIQFPTLSMSPSRIDYYLKIVKDNGASLALLGEYVLNSFFTELIKMPQTLIDEQILDKKNLMSELAIKYNLDIIAPFVMKKNDFYIKGVAKFSPNSFDFWEQNFLINYKHWDERSFFKNNKEKLDLGIFENSGFKFGVMNGFDTHFDICWQYFLKNKVEVVLVPSACVFNSNLRWEELLKVRAFTNLCYVLRANRIGKAKFMDNFDNFYGDSFAVSPNGVVSSRLKDEEGILLFELSKDELKVENERWKFRDILDNKGFLK</sequence>
<dbReference type="CDD" id="cd07197">
    <property type="entry name" value="nitrilase"/>
    <property type="match status" value="1"/>
</dbReference>
<proteinExistence type="predicted"/>
<keyword evidence="4" id="KW-1185">Reference proteome</keyword>
<gene>
    <name evidence="3" type="ORF">F1B92_04950</name>
</gene>
<accession>A0A6L5WLD3</accession>
<dbReference type="InterPro" id="IPR003010">
    <property type="entry name" value="C-N_Hydrolase"/>
</dbReference>
<evidence type="ECO:0000313" key="4">
    <source>
        <dbReference type="Proteomes" id="UP000476338"/>
    </source>
</evidence>
<name>A0A6L5WLD3_9BACT</name>
<keyword evidence="1 3" id="KW-0378">Hydrolase</keyword>
<dbReference type="Proteomes" id="UP000476338">
    <property type="component" value="Unassembled WGS sequence"/>
</dbReference>
<comment type="caution">
    <text evidence="3">The sequence shown here is derived from an EMBL/GenBank/DDBJ whole genome shotgun (WGS) entry which is preliminary data.</text>
</comment>
<dbReference type="InterPro" id="IPR036526">
    <property type="entry name" value="C-N_Hydrolase_sf"/>
</dbReference>
<dbReference type="PANTHER" id="PTHR43674">
    <property type="entry name" value="NITRILASE C965.09-RELATED"/>
    <property type="match status" value="1"/>
</dbReference>
<protein>
    <submittedName>
        <fullName evidence="3">Carbon-nitrogen hydrolase family protein</fullName>
    </submittedName>
</protein>
<dbReference type="Gene3D" id="3.60.110.10">
    <property type="entry name" value="Carbon-nitrogen hydrolase"/>
    <property type="match status" value="1"/>
</dbReference>
<dbReference type="AlphaFoldDB" id="A0A6L5WLD3"/>
<reference evidence="3 4" key="1">
    <citation type="submission" date="2019-09" db="EMBL/GenBank/DDBJ databases">
        <authorList>
            <person name="Silva M."/>
            <person name="Pereira G."/>
            <person name="Lopes-Da-Costa L."/>
            <person name="Silva E."/>
        </authorList>
    </citation>
    <scope>NUCLEOTIDE SEQUENCE [LARGE SCALE GENOMIC DNA]</scope>
    <source>
        <strain evidence="3 4">FMV-PI01</strain>
    </source>
</reference>
<evidence type="ECO:0000313" key="3">
    <source>
        <dbReference type="EMBL" id="MSN96521.1"/>
    </source>
</evidence>
<dbReference type="PROSITE" id="PS50263">
    <property type="entry name" value="CN_HYDROLASE"/>
    <property type="match status" value="1"/>
</dbReference>
<evidence type="ECO:0000259" key="2">
    <source>
        <dbReference type="PROSITE" id="PS50263"/>
    </source>
</evidence>
<dbReference type="RefSeq" id="WP_154570792.1">
    <property type="nucleotide sequence ID" value="NZ_VWSJ01000015.1"/>
</dbReference>
<dbReference type="GO" id="GO:0033388">
    <property type="term" value="P:putrescine biosynthetic process from arginine"/>
    <property type="evidence" value="ECO:0007669"/>
    <property type="project" value="TreeGrafter"/>
</dbReference>
<dbReference type="InterPro" id="IPR050345">
    <property type="entry name" value="Aliph_Amidase/BUP"/>
</dbReference>
<dbReference type="GO" id="GO:0050126">
    <property type="term" value="F:N-carbamoylputrescine amidase activity"/>
    <property type="evidence" value="ECO:0007669"/>
    <property type="project" value="TreeGrafter"/>
</dbReference>
<evidence type="ECO:0000256" key="1">
    <source>
        <dbReference type="ARBA" id="ARBA00022801"/>
    </source>
</evidence>
<dbReference type="EMBL" id="VWSJ01000015">
    <property type="protein sequence ID" value="MSN96521.1"/>
    <property type="molecule type" value="Genomic_DNA"/>
</dbReference>
<organism evidence="3 4">
    <name type="scientific">Campylobacter portucalensis</name>
    <dbReference type="NCBI Taxonomy" id="2608384"/>
    <lineage>
        <taxon>Bacteria</taxon>
        <taxon>Pseudomonadati</taxon>
        <taxon>Campylobacterota</taxon>
        <taxon>Epsilonproteobacteria</taxon>
        <taxon>Campylobacterales</taxon>
        <taxon>Campylobacteraceae</taxon>
        <taxon>Campylobacter</taxon>
    </lineage>
</organism>